<evidence type="ECO:0000313" key="3">
    <source>
        <dbReference type="Proteomes" id="UP001175211"/>
    </source>
</evidence>
<dbReference type="Proteomes" id="UP001175211">
    <property type="component" value="Unassembled WGS sequence"/>
</dbReference>
<feature type="transmembrane region" description="Helical" evidence="1">
    <location>
        <begin position="170"/>
        <end position="191"/>
    </location>
</feature>
<evidence type="ECO:0000313" key="2">
    <source>
        <dbReference type="EMBL" id="KAK0452743.1"/>
    </source>
</evidence>
<keyword evidence="1" id="KW-0472">Membrane</keyword>
<feature type="transmembrane region" description="Helical" evidence="1">
    <location>
        <begin position="196"/>
        <end position="214"/>
    </location>
</feature>
<feature type="transmembrane region" description="Helical" evidence="1">
    <location>
        <begin position="67"/>
        <end position="90"/>
    </location>
</feature>
<feature type="transmembrane region" description="Helical" evidence="1">
    <location>
        <begin position="141"/>
        <end position="158"/>
    </location>
</feature>
<name>A0AA39K5R0_ARMTA</name>
<protein>
    <submittedName>
        <fullName evidence="2">Uncharacterized protein</fullName>
    </submittedName>
</protein>
<organism evidence="2 3">
    <name type="scientific">Armillaria tabescens</name>
    <name type="common">Ringless honey mushroom</name>
    <name type="synonym">Agaricus tabescens</name>
    <dbReference type="NCBI Taxonomy" id="1929756"/>
    <lineage>
        <taxon>Eukaryota</taxon>
        <taxon>Fungi</taxon>
        <taxon>Dikarya</taxon>
        <taxon>Basidiomycota</taxon>
        <taxon>Agaricomycotina</taxon>
        <taxon>Agaricomycetes</taxon>
        <taxon>Agaricomycetidae</taxon>
        <taxon>Agaricales</taxon>
        <taxon>Marasmiineae</taxon>
        <taxon>Physalacriaceae</taxon>
        <taxon>Desarmillaria</taxon>
    </lineage>
</organism>
<dbReference type="RefSeq" id="XP_060328079.1">
    <property type="nucleotide sequence ID" value="XM_060483065.1"/>
</dbReference>
<keyword evidence="1" id="KW-0812">Transmembrane</keyword>
<evidence type="ECO:0000256" key="1">
    <source>
        <dbReference type="SAM" id="Phobius"/>
    </source>
</evidence>
<gene>
    <name evidence="2" type="ORF">EV420DRAFT_680654</name>
</gene>
<accession>A0AA39K5R0</accession>
<dbReference type="AlphaFoldDB" id="A0AA39K5R0"/>
<comment type="caution">
    <text evidence="2">The sequence shown here is derived from an EMBL/GenBank/DDBJ whole genome shotgun (WGS) entry which is preliminary data.</text>
</comment>
<feature type="transmembrane region" description="Helical" evidence="1">
    <location>
        <begin position="26"/>
        <end position="46"/>
    </location>
</feature>
<sequence length="298" mass="33829">MHFERELPNGQDMATSVMVELLNTGIVGGLMFGVYTTIFAISAWNIRTRYTNTSVPVSRRAKGTNTTVMTAAIIVLYVFSSLHFAFLWYLERQAFILESLSAANLLPQHYVYSITSAICTISATSVMIWRCWTAWDRCWQMILLPILLMVCATVFYTLTCYPNDVQAQAAVAYLCLVLAASIYCTCFVIYLGFFDFVALFSAYCISLIVYLVAFVRDESWRTYADVFHFAITCITPTLIIMRSVPHDVAEGGRRTISVPILPVEQGNVYPEDRRDAKPIPTTRKIDANSERSYWYDDD</sequence>
<dbReference type="GeneID" id="85366613"/>
<keyword evidence="1" id="KW-1133">Transmembrane helix</keyword>
<feature type="transmembrane region" description="Helical" evidence="1">
    <location>
        <begin position="110"/>
        <end position="129"/>
    </location>
</feature>
<dbReference type="EMBL" id="JAUEPS010000030">
    <property type="protein sequence ID" value="KAK0452743.1"/>
    <property type="molecule type" value="Genomic_DNA"/>
</dbReference>
<reference evidence="2" key="1">
    <citation type="submission" date="2023-06" db="EMBL/GenBank/DDBJ databases">
        <authorList>
            <consortium name="Lawrence Berkeley National Laboratory"/>
            <person name="Ahrendt S."/>
            <person name="Sahu N."/>
            <person name="Indic B."/>
            <person name="Wong-Bajracharya J."/>
            <person name="Merenyi Z."/>
            <person name="Ke H.-M."/>
            <person name="Monk M."/>
            <person name="Kocsube S."/>
            <person name="Drula E."/>
            <person name="Lipzen A."/>
            <person name="Balint B."/>
            <person name="Henrissat B."/>
            <person name="Andreopoulos B."/>
            <person name="Martin F.M."/>
            <person name="Harder C.B."/>
            <person name="Rigling D."/>
            <person name="Ford K.L."/>
            <person name="Foster G.D."/>
            <person name="Pangilinan J."/>
            <person name="Papanicolaou A."/>
            <person name="Barry K."/>
            <person name="LaButti K."/>
            <person name="Viragh M."/>
            <person name="Koriabine M."/>
            <person name="Yan M."/>
            <person name="Riley R."/>
            <person name="Champramary S."/>
            <person name="Plett K.L."/>
            <person name="Tsai I.J."/>
            <person name="Slot J."/>
            <person name="Sipos G."/>
            <person name="Plett J."/>
            <person name="Nagy L.G."/>
            <person name="Grigoriev I.V."/>
        </authorList>
    </citation>
    <scope>NUCLEOTIDE SEQUENCE</scope>
    <source>
        <strain evidence="2">CCBAS 213</strain>
    </source>
</reference>
<keyword evidence="3" id="KW-1185">Reference proteome</keyword>
<proteinExistence type="predicted"/>